<evidence type="ECO:0000313" key="2">
    <source>
        <dbReference type="Proteomes" id="UP001642464"/>
    </source>
</evidence>
<comment type="caution">
    <text evidence="1">The sequence shown here is derived from an EMBL/GenBank/DDBJ whole genome shotgun (WGS) entry which is preliminary data.</text>
</comment>
<evidence type="ECO:0000313" key="1">
    <source>
        <dbReference type="EMBL" id="CAK9024672.1"/>
    </source>
</evidence>
<reference evidence="1 2" key="1">
    <citation type="submission" date="2024-02" db="EMBL/GenBank/DDBJ databases">
        <authorList>
            <person name="Chen Y."/>
            <person name="Shah S."/>
            <person name="Dougan E. K."/>
            <person name="Thang M."/>
            <person name="Chan C."/>
        </authorList>
    </citation>
    <scope>NUCLEOTIDE SEQUENCE [LARGE SCALE GENOMIC DNA]</scope>
</reference>
<gene>
    <name evidence="1" type="ORF">SCF082_LOCUS16742</name>
</gene>
<feature type="non-terminal residue" evidence="1">
    <location>
        <position position="1"/>
    </location>
</feature>
<keyword evidence="2" id="KW-1185">Reference proteome</keyword>
<sequence>ALEQQREVLRKPWPEIIGTELSDVVQESAQANRELSISWSKQIGKMKMRNLLSLETPSADGKHRKDGIRQV</sequence>
<proteinExistence type="predicted"/>
<dbReference type="EMBL" id="CAXAMM010010979">
    <property type="protein sequence ID" value="CAK9024672.1"/>
    <property type="molecule type" value="Genomic_DNA"/>
</dbReference>
<organism evidence="1 2">
    <name type="scientific">Durusdinium trenchii</name>
    <dbReference type="NCBI Taxonomy" id="1381693"/>
    <lineage>
        <taxon>Eukaryota</taxon>
        <taxon>Sar</taxon>
        <taxon>Alveolata</taxon>
        <taxon>Dinophyceae</taxon>
        <taxon>Suessiales</taxon>
        <taxon>Symbiodiniaceae</taxon>
        <taxon>Durusdinium</taxon>
    </lineage>
</organism>
<dbReference type="Proteomes" id="UP001642464">
    <property type="component" value="Unassembled WGS sequence"/>
</dbReference>
<protein>
    <submittedName>
        <fullName evidence="1">Uncharacterized protein</fullName>
    </submittedName>
</protein>
<accession>A0ABP0KCZ0</accession>
<name>A0ABP0KCZ0_9DINO</name>